<reference evidence="1 2" key="1">
    <citation type="submission" date="2017-07" db="EMBL/GenBank/DDBJ databases">
        <title>Complete genome sequence of Actinoalloteichus hoggarensis DSM 45943, type strain of Actinoalloteichus hoggarensis.</title>
        <authorList>
            <person name="Ruckert C."/>
            <person name="Nouioui I."/>
            <person name="Willmese J."/>
            <person name="van Wezel G."/>
            <person name="Klenk H.-P."/>
            <person name="Kalinowski J."/>
            <person name="Zotchev S.B."/>
        </authorList>
    </citation>
    <scope>NUCLEOTIDE SEQUENCE [LARGE SCALE GENOMIC DNA]</scope>
    <source>
        <strain evidence="1 2">DSM 45943</strain>
    </source>
</reference>
<keyword evidence="2" id="KW-1185">Reference proteome</keyword>
<dbReference type="Gene3D" id="3.30.420.60">
    <property type="entry name" value="eRF1 domain 2"/>
    <property type="match status" value="1"/>
</dbReference>
<dbReference type="KEGG" id="ahg:AHOG_11880"/>
<name>A0A221W2U0_9PSEU</name>
<accession>A0A221W2U0</accession>
<proteinExistence type="predicted"/>
<sequence>MSRVRSVAGGGRAVEVEPARLAGWFERFAGRHGGLAETATTAEEMRVIASDGARASVAVPFGGLADGLDAGLGAGEGGSPDRAVELLVEHVSRSRRIGLVLVRLGGYSVGVAVDGRVTSSRTGRRQVHGRNKAGGWSQQRFARRRAGQARVSLSAAGEATFEVLLPEAATLDAVVLGGDRTALDELRADPRLAPLFALAEPRVLDVVEPRRVVLDEAARRALAVEVVVVEHSDRTSDGDDRA</sequence>
<dbReference type="RefSeq" id="WP_093944385.1">
    <property type="nucleotide sequence ID" value="NZ_CP022521.1"/>
</dbReference>
<dbReference type="OrthoDB" id="3728778at2"/>
<protein>
    <submittedName>
        <fullName evidence="1">Peptide chain release factor 1</fullName>
    </submittedName>
</protein>
<dbReference type="InterPro" id="IPR042226">
    <property type="entry name" value="eFR1_2_sf"/>
</dbReference>
<dbReference type="SUPFAM" id="SSF53137">
    <property type="entry name" value="Translational machinery components"/>
    <property type="match status" value="1"/>
</dbReference>
<dbReference type="AlphaFoldDB" id="A0A221W2U0"/>
<dbReference type="Proteomes" id="UP000204221">
    <property type="component" value="Chromosome"/>
</dbReference>
<evidence type="ECO:0000313" key="1">
    <source>
        <dbReference type="EMBL" id="ASO20019.1"/>
    </source>
</evidence>
<organism evidence="1 2">
    <name type="scientific">Actinoalloteichus hoggarensis</name>
    <dbReference type="NCBI Taxonomy" id="1470176"/>
    <lineage>
        <taxon>Bacteria</taxon>
        <taxon>Bacillati</taxon>
        <taxon>Actinomycetota</taxon>
        <taxon>Actinomycetes</taxon>
        <taxon>Pseudonocardiales</taxon>
        <taxon>Pseudonocardiaceae</taxon>
        <taxon>Actinoalloteichus</taxon>
    </lineage>
</organism>
<evidence type="ECO:0000313" key="2">
    <source>
        <dbReference type="Proteomes" id="UP000204221"/>
    </source>
</evidence>
<dbReference type="InterPro" id="IPR040783">
    <property type="entry name" value="VLRF1"/>
</dbReference>
<dbReference type="NCBIfam" id="NF041024">
    <property type="entry name" value="acVLRF1_NCBI"/>
    <property type="match status" value="1"/>
</dbReference>
<dbReference type="Pfam" id="PF18859">
    <property type="entry name" value="acVLRF1"/>
    <property type="match status" value="1"/>
</dbReference>
<gene>
    <name evidence="1" type="ORF">AHOG_11880</name>
</gene>
<dbReference type="EMBL" id="CP022521">
    <property type="protein sequence ID" value="ASO20019.1"/>
    <property type="molecule type" value="Genomic_DNA"/>
</dbReference>